<dbReference type="EMBL" id="JAGSSV010000001">
    <property type="protein sequence ID" value="MBR7887308.1"/>
    <property type="molecule type" value="Genomic_DNA"/>
</dbReference>
<accession>A0ABS5H6E3</accession>
<dbReference type="RefSeq" id="WP_211534622.1">
    <property type="nucleotide sequence ID" value="NZ_JAGSSV010000001.1"/>
</dbReference>
<evidence type="ECO:0000313" key="1">
    <source>
        <dbReference type="EMBL" id="MBR7887308.1"/>
    </source>
</evidence>
<protein>
    <submittedName>
        <fullName evidence="1">Uncharacterized protein</fullName>
    </submittedName>
</protein>
<sequence>MAVTLRNYNIVRVIDNGVIVNCTVVEMCYEFALVTFKGKKYKVPYHLIDEVIGHELLVPIVE</sequence>
<proteinExistence type="predicted"/>
<dbReference type="Proteomes" id="UP000679722">
    <property type="component" value="Unassembled WGS sequence"/>
</dbReference>
<evidence type="ECO:0000313" key="2">
    <source>
        <dbReference type="Proteomes" id="UP000679722"/>
    </source>
</evidence>
<keyword evidence="2" id="KW-1185">Reference proteome</keyword>
<reference evidence="1 2" key="1">
    <citation type="submission" date="2021-04" db="EMBL/GenBank/DDBJ databases">
        <authorList>
            <person name="Sun C."/>
        </authorList>
    </citation>
    <scope>NUCLEOTIDE SEQUENCE [LARGE SCALE GENOMIC DNA]</scope>
    <source>
        <strain evidence="1 2">A79</strain>
    </source>
</reference>
<reference evidence="2" key="2">
    <citation type="submission" date="2023-07" db="EMBL/GenBank/DDBJ databases">
        <title>Marinomonas vulgaris A79, complete genome.</title>
        <authorList>
            <person name="Ying J.-J."/>
        </authorList>
    </citation>
    <scope>NUCLEOTIDE SEQUENCE [LARGE SCALE GENOMIC DNA]</scope>
    <source>
        <strain evidence="2">A79</strain>
    </source>
</reference>
<name>A0ABS5H6E3_9GAMM</name>
<organism evidence="1 2">
    <name type="scientific">Marinomonas vulgaris</name>
    <dbReference type="NCBI Taxonomy" id="2823372"/>
    <lineage>
        <taxon>Bacteria</taxon>
        <taxon>Pseudomonadati</taxon>
        <taxon>Pseudomonadota</taxon>
        <taxon>Gammaproteobacteria</taxon>
        <taxon>Oceanospirillales</taxon>
        <taxon>Oceanospirillaceae</taxon>
        <taxon>Marinomonas</taxon>
    </lineage>
</organism>
<gene>
    <name evidence="1" type="ORF">J9B83_00020</name>
</gene>
<comment type="caution">
    <text evidence="1">The sequence shown here is derived from an EMBL/GenBank/DDBJ whole genome shotgun (WGS) entry which is preliminary data.</text>
</comment>